<accession>A0A915YC93</accession>
<reference evidence="1" key="1">
    <citation type="submission" date="2022-09" db="EMBL/GenBank/DDBJ databases">
        <title>Aureispira anguillicida sp. nov., isolated from Leptocephalus of Japanese eel Anguilla japonica.</title>
        <authorList>
            <person name="Yuasa K."/>
            <person name="Mekata T."/>
            <person name="Ikunari K."/>
        </authorList>
    </citation>
    <scope>NUCLEOTIDE SEQUENCE</scope>
    <source>
        <strain evidence="1">EL160426</strain>
    </source>
</reference>
<dbReference type="KEGG" id="aup:AsAng_0011410"/>
<evidence type="ECO:0000313" key="1">
    <source>
        <dbReference type="EMBL" id="BDS10433.1"/>
    </source>
</evidence>
<gene>
    <name evidence="1" type="ORF">AsAng_0011410</name>
</gene>
<protein>
    <submittedName>
        <fullName evidence="1">Uncharacterized protein</fullName>
    </submittedName>
</protein>
<sequence length="54" mass="6246">MLVHTNCEPVPSTPFEGGTLILECSDYRLFDEALKTLTIKKLKELSLDYWTKKE</sequence>
<dbReference type="RefSeq" id="WP_264791744.1">
    <property type="nucleotide sequence ID" value="NZ_AP026867.1"/>
</dbReference>
<name>A0A915YC93_9BACT</name>
<organism evidence="1 2">
    <name type="scientific">Aureispira anguillae</name>
    <dbReference type="NCBI Taxonomy" id="2864201"/>
    <lineage>
        <taxon>Bacteria</taxon>
        <taxon>Pseudomonadati</taxon>
        <taxon>Bacteroidota</taxon>
        <taxon>Saprospiria</taxon>
        <taxon>Saprospirales</taxon>
        <taxon>Saprospiraceae</taxon>
        <taxon>Aureispira</taxon>
    </lineage>
</organism>
<keyword evidence="2" id="KW-1185">Reference proteome</keyword>
<dbReference type="EMBL" id="AP026867">
    <property type="protein sequence ID" value="BDS10433.1"/>
    <property type="molecule type" value="Genomic_DNA"/>
</dbReference>
<proteinExistence type="predicted"/>
<dbReference type="AlphaFoldDB" id="A0A915YC93"/>
<dbReference type="Proteomes" id="UP001060919">
    <property type="component" value="Chromosome"/>
</dbReference>
<evidence type="ECO:0000313" key="2">
    <source>
        <dbReference type="Proteomes" id="UP001060919"/>
    </source>
</evidence>